<feature type="domain" description="DUF4124" evidence="3">
    <location>
        <begin position="17"/>
        <end position="69"/>
    </location>
</feature>
<dbReference type="RefSeq" id="WP_006869685.1">
    <property type="nucleotide sequence ID" value="NZ_JH413801.1"/>
</dbReference>
<feature type="chain" id="PRO_5003520871" description="DUF4124 domain-containing protein" evidence="2">
    <location>
        <begin position="20"/>
        <end position="178"/>
    </location>
</feature>
<feature type="region of interest" description="Disordered" evidence="1">
    <location>
        <begin position="36"/>
        <end position="71"/>
    </location>
</feature>
<accession>G9EKI8</accession>
<evidence type="ECO:0000256" key="2">
    <source>
        <dbReference type="SAM" id="SignalP"/>
    </source>
</evidence>
<dbReference type="Proteomes" id="UP000002770">
    <property type="component" value="Unassembled WGS sequence"/>
</dbReference>
<proteinExistence type="predicted"/>
<dbReference type="InterPro" id="IPR013783">
    <property type="entry name" value="Ig-like_fold"/>
</dbReference>
<evidence type="ECO:0000256" key="1">
    <source>
        <dbReference type="SAM" id="MobiDB-lite"/>
    </source>
</evidence>
<dbReference type="Pfam" id="PF13511">
    <property type="entry name" value="DUF4124"/>
    <property type="match status" value="1"/>
</dbReference>
<name>G9EKI8_9GAMM</name>
<dbReference type="Gene3D" id="2.60.40.10">
    <property type="entry name" value="Immunoglobulins"/>
    <property type="match status" value="1"/>
</dbReference>
<dbReference type="OrthoDB" id="7062774at2"/>
<dbReference type="EMBL" id="JH413801">
    <property type="protein sequence ID" value="EHL32339.1"/>
    <property type="molecule type" value="Genomic_DNA"/>
</dbReference>
<keyword evidence="2" id="KW-0732">Signal</keyword>
<dbReference type="InterPro" id="IPR025392">
    <property type="entry name" value="DUF4124"/>
</dbReference>
<sequence length="178" mass="19277">MNKLCIALSLMMVICISYADIYKWVDSQGNVHFSDTPHPGAEKLNIPDAQTYSPPVPQSTEPEKLTPANPDAYKPTYTKVAITQPDNEATIRNNQGSIAVTAEIEPDLFPGDKVQLIFDGSPLGEPQTNLLFQLSGIYRGSHTIAVQVIDADGGAVETSEPITVFMFRPRVGMGANGK</sequence>
<gene>
    <name evidence="4" type="ORF">LDG_5723</name>
</gene>
<keyword evidence="5" id="KW-1185">Reference proteome</keyword>
<evidence type="ECO:0000259" key="3">
    <source>
        <dbReference type="Pfam" id="PF13511"/>
    </source>
</evidence>
<dbReference type="STRING" id="658187.LDG_5723"/>
<dbReference type="InParanoid" id="G9EKI8"/>
<dbReference type="HOGENOM" id="CLU_110739_1_1_6"/>
<evidence type="ECO:0000313" key="4">
    <source>
        <dbReference type="EMBL" id="EHL32339.1"/>
    </source>
</evidence>
<organism evidence="4 5">
    <name type="scientific">Legionella drancourtii LLAP12</name>
    <dbReference type="NCBI Taxonomy" id="658187"/>
    <lineage>
        <taxon>Bacteria</taxon>
        <taxon>Pseudomonadati</taxon>
        <taxon>Pseudomonadota</taxon>
        <taxon>Gammaproteobacteria</taxon>
        <taxon>Legionellales</taxon>
        <taxon>Legionellaceae</taxon>
        <taxon>Legionella</taxon>
    </lineage>
</organism>
<reference evidence="4 5" key="1">
    <citation type="journal article" date="2011" name="BMC Genomics">
        <title>Insight into cross-talk between intra-amoebal pathogens.</title>
        <authorList>
            <person name="Gimenez G."/>
            <person name="Bertelli C."/>
            <person name="Moliner C."/>
            <person name="Robert C."/>
            <person name="Raoult D."/>
            <person name="Fournier P.E."/>
            <person name="Greub G."/>
        </authorList>
    </citation>
    <scope>NUCLEOTIDE SEQUENCE [LARGE SCALE GENOMIC DNA]</scope>
    <source>
        <strain evidence="4 5">LLAP12</strain>
    </source>
</reference>
<dbReference type="eggNOG" id="ENOG5032YZ5">
    <property type="taxonomic scope" value="Bacteria"/>
</dbReference>
<dbReference type="AlphaFoldDB" id="G9EKI8"/>
<protein>
    <recommendedName>
        <fullName evidence="3">DUF4124 domain-containing protein</fullName>
    </recommendedName>
</protein>
<feature type="signal peptide" evidence="2">
    <location>
        <begin position="1"/>
        <end position="19"/>
    </location>
</feature>
<evidence type="ECO:0000313" key="5">
    <source>
        <dbReference type="Proteomes" id="UP000002770"/>
    </source>
</evidence>